<sequence>MFKLNFVRFPNPIYPEAVQWMAMHGHHSFSIIREDDGTYTATSKDRLQMRVPCKYIPTDDHAFDTFDDAIDACNLEALRLSRQGKH</sequence>
<gene>
    <name evidence="1" type="ORF">LNAOJCKE_0390</name>
</gene>
<comment type="caution">
    <text evidence="1">The sequence shown here is derived from an EMBL/GenBank/DDBJ whole genome shotgun (WGS) entry which is preliminary data.</text>
</comment>
<proteinExistence type="predicted"/>
<accession>A0ABQ4U7H3</accession>
<evidence type="ECO:0000313" key="2">
    <source>
        <dbReference type="Proteomes" id="UP001055039"/>
    </source>
</evidence>
<keyword evidence="2" id="KW-1185">Reference proteome</keyword>
<reference evidence="1" key="1">
    <citation type="journal article" date="2021" name="Front. Microbiol.">
        <title>Comprehensive Comparative Genomics and Phenotyping of Methylobacterium Species.</title>
        <authorList>
            <person name="Alessa O."/>
            <person name="Ogura Y."/>
            <person name="Fujitani Y."/>
            <person name="Takami H."/>
            <person name="Hayashi T."/>
            <person name="Sahin N."/>
            <person name="Tani A."/>
        </authorList>
    </citation>
    <scope>NUCLEOTIDE SEQUENCE</scope>
    <source>
        <strain evidence="1">NBRC 15686</strain>
    </source>
</reference>
<organism evidence="1 2">
    <name type="scientific">Methylorubrum aminovorans</name>
    <dbReference type="NCBI Taxonomy" id="269069"/>
    <lineage>
        <taxon>Bacteria</taxon>
        <taxon>Pseudomonadati</taxon>
        <taxon>Pseudomonadota</taxon>
        <taxon>Alphaproteobacteria</taxon>
        <taxon>Hyphomicrobiales</taxon>
        <taxon>Methylobacteriaceae</taxon>
        <taxon>Methylorubrum</taxon>
    </lineage>
</organism>
<protein>
    <submittedName>
        <fullName evidence="1">Uncharacterized protein</fullName>
    </submittedName>
</protein>
<evidence type="ECO:0000313" key="1">
    <source>
        <dbReference type="EMBL" id="GJE63196.1"/>
    </source>
</evidence>
<dbReference type="RefSeq" id="WP_238221981.1">
    <property type="nucleotide sequence ID" value="NZ_BAAADH010000020.1"/>
</dbReference>
<name>A0ABQ4U7H3_9HYPH</name>
<dbReference type="Proteomes" id="UP001055039">
    <property type="component" value="Unassembled WGS sequence"/>
</dbReference>
<reference evidence="1" key="2">
    <citation type="submission" date="2021-08" db="EMBL/GenBank/DDBJ databases">
        <authorList>
            <person name="Tani A."/>
            <person name="Ola A."/>
            <person name="Ogura Y."/>
            <person name="Katsura K."/>
            <person name="Hayashi T."/>
        </authorList>
    </citation>
    <scope>NUCLEOTIDE SEQUENCE</scope>
    <source>
        <strain evidence="1">NBRC 15686</strain>
    </source>
</reference>
<dbReference type="EMBL" id="BPRC01000001">
    <property type="protein sequence ID" value="GJE63196.1"/>
    <property type="molecule type" value="Genomic_DNA"/>
</dbReference>